<dbReference type="Pfam" id="PF06114">
    <property type="entry name" value="Peptidase_M78"/>
    <property type="match status" value="1"/>
</dbReference>
<sequence>MKTCGHQPAGCRGGEVADDRPDEGVSDIRPHLTAALARRVTRWWRDLLDGLTIYREIRRTARAIRRDVGLSGVYSLDDVIAFVSARRGRPIFVRFEPLPVTAACRSSADHDVIVVDSNASELLQLLATLHELGHLLYDAPRTACQRSDEAHEPMAQELARQLFPGLKSAEVTSFFRRSRYDSKQERRVEIFATVMIERHLLLRENADFDSSTLTHRRAGV</sequence>
<dbReference type="InterPro" id="IPR010359">
    <property type="entry name" value="IrrE_HExxH"/>
</dbReference>
<name>A0ABT6AFZ9_9ACTN</name>
<gene>
    <name evidence="3" type="ORF">P3H78_32745</name>
</gene>
<proteinExistence type="predicted"/>
<organism evidence="3 4">
    <name type="scientific">Streptomyces tropicalis</name>
    <dbReference type="NCBI Taxonomy" id="3034234"/>
    <lineage>
        <taxon>Bacteria</taxon>
        <taxon>Bacillati</taxon>
        <taxon>Actinomycetota</taxon>
        <taxon>Actinomycetes</taxon>
        <taxon>Kitasatosporales</taxon>
        <taxon>Streptomycetaceae</taxon>
        <taxon>Streptomyces</taxon>
    </lineage>
</organism>
<feature type="region of interest" description="Disordered" evidence="1">
    <location>
        <begin position="1"/>
        <end position="24"/>
    </location>
</feature>
<evidence type="ECO:0000259" key="2">
    <source>
        <dbReference type="Pfam" id="PF06114"/>
    </source>
</evidence>
<dbReference type="Proteomes" id="UP001221150">
    <property type="component" value="Unassembled WGS sequence"/>
</dbReference>
<comment type="caution">
    <text evidence="3">The sequence shown here is derived from an EMBL/GenBank/DDBJ whole genome shotgun (WGS) entry which is preliminary data.</text>
</comment>
<evidence type="ECO:0000313" key="3">
    <source>
        <dbReference type="EMBL" id="MDF3303291.1"/>
    </source>
</evidence>
<evidence type="ECO:0000313" key="4">
    <source>
        <dbReference type="Proteomes" id="UP001221150"/>
    </source>
</evidence>
<keyword evidence="4" id="KW-1185">Reference proteome</keyword>
<dbReference type="RefSeq" id="WP_276112821.1">
    <property type="nucleotide sequence ID" value="NZ_JARJBB010000063.1"/>
</dbReference>
<feature type="domain" description="IrrE N-terminal-like" evidence="2">
    <location>
        <begin position="91"/>
        <end position="159"/>
    </location>
</feature>
<reference evidence="3 4" key="1">
    <citation type="submission" date="2023-03" db="EMBL/GenBank/DDBJ databases">
        <title>Draft genome sequence of Streptomyces sp. K1PA1 isolated from peat swamp forest in Thailand.</title>
        <authorList>
            <person name="Klaysubun C."/>
            <person name="Duangmal K."/>
        </authorList>
    </citation>
    <scope>NUCLEOTIDE SEQUENCE [LARGE SCALE GENOMIC DNA]</scope>
    <source>
        <strain evidence="3 4">K1PA1</strain>
    </source>
</reference>
<feature type="compositionally biased region" description="Basic and acidic residues" evidence="1">
    <location>
        <begin position="15"/>
        <end position="24"/>
    </location>
</feature>
<evidence type="ECO:0000256" key="1">
    <source>
        <dbReference type="SAM" id="MobiDB-lite"/>
    </source>
</evidence>
<protein>
    <submittedName>
        <fullName evidence="3">ImmA/IrrE family metallo-endopeptidase</fullName>
    </submittedName>
</protein>
<accession>A0ABT6AFZ9</accession>
<dbReference type="EMBL" id="JARJBB010000063">
    <property type="protein sequence ID" value="MDF3303291.1"/>
    <property type="molecule type" value="Genomic_DNA"/>
</dbReference>